<evidence type="ECO:0000256" key="16">
    <source>
        <dbReference type="SAM" id="SignalP"/>
    </source>
</evidence>
<keyword evidence="15" id="KW-0830">Ubiquinone</keyword>
<dbReference type="PANTHER" id="PTHR11435:SF1">
    <property type="entry name" value="NADH-UBIQUINONE OXIDOREDUCTASE CHAIN 6"/>
    <property type="match status" value="1"/>
</dbReference>
<comment type="catalytic activity">
    <reaction evidence="14 15">
        <text>a ubiquinone + NADH + 5 H(+)(in) = a ubiquinol + NAD(+) + 4 H(+)(out)</text>
        <dbReference type="Rhea" id="RHEA:29091"/>
        <dbReference type="Rhea" id="RHEA-COMP:9565"/>
        <dbReference type="Rhea" id="RHEA-COMP:9566"/>
        <dbReference type="ChEBI" id="CHEBI:15378"/>
        <dbReference type="ChEBI" id="CHEBI:16389"/>
        <dbReference type="ChEBI" id="CHEBI:17976"/>
        <dbReference type="ChEBI" id="CHEBI:57540"/>
        <dbReference type="ChEBI" id="CHEBI:57945"/>
        <dbReference type="EC" id="7.1.1.2"/>
    </reaction>
</comment>
<organism evidence="17">
    <name type="scientific">Bokermannohyla alvarengai</name>
    <name type="common">Santa Barbara treefrog</name>
    <name type="synonym">Hyla alvarengai</name>
    <dbReference type="NCBI Taxonomy" id="1513809"/>
    <lineage>
        <taxon>Eukaryota</taxon>
        <taxon>Metazoa</taxon>
        <taxon>Chordata</taxon>
        <taxon>Craniata</taxon>
        <taxon>Vertebrata</taxon>
        <taxon>Euteleostomi</taxon>
        <taxon>Amphibia</taxon>
        <taxon>Batrachia</taxon>
        <taxon>Anura</taxon>
        <taxon>Neobatrachia</taxon>
        <taxon>Hyloidea</taxon>
        <taxon>Hylidae</taxon>
        <taxon>Hylinae</taxon>
        <taxon>Cophomantini</taxon>
        <taxon>Bokermannohyla</taxon>
    </lineage>
</organism>
<evidence type="ECO:0000313" key="17">
    <source>
        <dbReference type="EMBL" id="ATY40986.1"/>
    </source>
</evidence>
<keyword evidence="9 15" id="KW-0249">Electron transport</keyword>
<reference evidence="17" key="1">
    <citation type="journal article" date="2017" name="Mitochondrial DNA Part B Resour">
        <title>Complete mitochondrial genome sequence of the high-altitude Brazilian tree frog Bokermannohyla alvarengai (Anura, Hylidae).</title>
        <authorList>
            <person name="Lima N.G.S."/>
            <person name="Carmo A.O."/>
            <person name="Martins A.P.V."/>
            <person name="Souza R.C.C."/>
            <person name="Kalapothakis E."/>
            <person name="Eterovick P.C."/>
        </authorList>
    </citation>
    <scope>NUCLEOTIDE SEQUENCE</scope>
</reference>
<comment type="function">
    <text evidence="15">Core subunit of the mitochondrial membrane respiratory chain NADH dehydrogenase (Complex I) which catalyzes electron transfer from NADH through the respiratory chain, using ubiquinone as an electron acceptor. Essential for the catalytic activity and assembly of complex I.</text>
</comment>
<dbReference type="GO" id="GO:0008137">
    <property type="term" value="F:NADH dehydrogenase (ubiquinone) activity"/>
    <property type="evidence" value="ECO:0007669"/>
    <property type="project" value="UniProtKB-UniRule"/>
</dbReference>
<accession>A0A343RF69</accession>
<keyword evidence="12 15" id="KW-0496">Mitochondrion</keyword>
<dbReference type="EMBL" id="KY829114">
    <property type="protein sequence ID" value="ATY40986.1"/>
    <property type="molecule type" value="Genomic_DNA"/>
</dbReference>
<dbReference type="PANTHER" id="PTHR11435">
    <property type="entry name" value="NADH UBIQUINONE OXIDOREDUCTASE SUBUNIT ND6"/>
    <property type="match status" value="1"/>
</dbReference>
<dbReference type="InterPro" id="IPR001457">
    <property type="entry name" value="NADH_UbQ/plastoQ_OxRdtase_su6"/>
</dbReference>
<name>A0A343RF69_BOKAL</name>
<keyword evidence="6 15" id="KW-0679">Respiratory chain</keyword>
<feature type="chain" id="PRO_5016815672" description="NADH-ubiquinone oxidoreductase chain 6" evidence="16">
    <location>
        <begin position="17"/>
        <end position="165"/>
    </location>
</feature>
<keyword evidence="13 15" id="KW-0472">Membrane</keyword>
<dbReference type="InterPro" id="IPR050269">
    <property type="entry name" value="ComplexI_Subunit6"/>
</dbReference>
<keyword evidence="10 15" id="KW-1133">Transmembrane helix</keyword>
<dbReference type="RefSeq" id="YP_009446498.1">
    <property type="nucleotide sequence ID" value="NC_036493.1"/>
</dbReference>
<feature type="transmembrane region" description="Helical" evidence="15">
    <location>
        <begin position="48"/>
        <end position="73"/>
    </location>
</feature>
<evidence type="ECO:0000256" key="3">
    <source>
        <dbReference type="ARBA" id="ARBA00012944"/>
    </source>
</evidence>
<evidence type="ECO:0000256" key="1">
    <source>
        <dbReference type="ARBA" id="ARBA00004225"/>
    </source>
</evidence>
<evidence type="ECO:0000256" key="5">
    <source>
        <dbReference type="ARBA" id="ARBA00022448"/>
    </source>
</evidence>
<evidence type="ECO:0000256" key="8">
    <source>
        <dbReference type="ARBA" id="ARBA00022967"/>
    </source>
</evidence>
<evidence type="ECO:0000256" key="12">
    <source>
        <dbReference type="ARBA" id="ARBA00023128"/>
    </source>
</evidence>
<evidence type="ECO:0000256" key="11">
    <source>
        <dbReference type="ARBA" id="ARBA00023027"/>
    </source>
</evidence>
<keyword evidence="11 15" id="KW-0520">NAD</keyword>
<dbReference type="GeneID" id="35200416"/>
<evidence type="ECO:0000256" key="13">
    <source>
        <dbReference type="ARBA" id="ARBA00023136"/>
    </source>
</evidence>
<geneLocation type="mitochondrion" evidence="17"/>
<evidence type="ECO:0000256" key="9">
    <source>
        <dbReference type="ARBA" id="ARBA00022982"/>
    </source>
</evidence>
<keyword evidence="5 15" id="KW-0813">Transport</keyword>
<evidence type="ECO:0000256" key="7">
    <source>
        <dbReference type="ARBA" id="ARBA00022692"/>
    </source>
</evidence>
<evidence type="ECO:0000256" key="14">
    <source>
        <dbReference type="ARBA" id="ARBA00049551"/>
    </source>
</evidence>
<keyword evidence="16" id="KW-0732">Signal</keyword>
<evidence type="ECO:0000256" key="2">
    <source>
        <dbReference type="ARBA" id="ARBA00005698"/>
    </source>
</evidence>
<comment type="similarity">
    <text evidence="2 15">Belongs to the complex I subunit 6 family.</text>
</comment>
<sequence length="165" mass="17633">MLVTMFEIGLLGGVLAVASNPSPYYAAFGLVAMAGIGCLILMDGGVSFLSLILFLVYLGGMMVVFAYTAALVVEPHPEAWGNYGVIGYMMGYAVLLAFWWWIGGNTEGVSQKVGAEMFNLDWVGVSVMYSWGGVVLSLVGWAMLLTLFVVLEVVRGHYSGALQAV</sequence>
<dbReference type="Pfam" id="PF00499">
    <property type="entry name" value="Oxidored_q3"/>
    <property type="match status" value="1"/>
</dbReference>
<comment type="subcellular location">
    <subcellularLocation>
        <location evidence="1 15">Mitochondrion membrane</location>
        <topology evidence="1 15">Multi-pass membrane protein</topology>
    </subcellularLocation>
</comment>
<evidence type="ECO:0000256" key="10">
    <source>
        <dbReference type="ARBA" id="ARBA00022989"/>
    </source>
</evidence>
<dbReference type="EC" id="7.1.1.2" evidence="3 15"/>
<feature type="signal peptide" evidence="16">
    <location>
        <begin position="1"/>
        <end position="16"/>
    </location>
</feature>
<feature type="transmembrane region" description="Helical" evidence="15">
    <location>
        <begin position="85"/>
        <end position="102"/>
    </location>
</feature>
<protein>
    <recommendedName>
        <fullName evidence="4 15">NADH-ubiquinone oxidoreductase chain 6</fullName>
        <ecNumber evidence="3 15">7.1.1.2</ecNumber>
    </recommendedName>
</protein>
<evidence type="ECO:0000256" key="4">
    <source>
        <dbReference type="ARBA" id="ARBA00021095"/>
    </source>
</evidence>
<evidence type="ECO:0000256" key="15">
    <source>
        <dbReference type="RuleBase" id="RU004430"/>
    </source>
</evidence>
<dbReference type="Gene3D" id="1.20.120.1200">
    <property type="entry name" value="NADH-ubiquinone/plastoquinone oxidoreductase chain 6, subunit NuoJ"/>
    <property type="match status" value="1"/>
</dbReference>
<dbReference type="GO" id="GO:0031966">
    <property type="term" value="C:mitochondrial membrane"/>
    <property type="evidence" value="ECO:0007669"/>
    <property type="project" value="UniProtKB-SubCell"/>
</dbReference>
<feature type="transmembrane region" description="Helical" evidence="15">
    <location>
        <begin position="24"/>
        <end position="42"/>
    </location>
</feature>
<keyword evidence="8 15" id="KW-1278">Translocase</keyword>
<gene>
    <name evidence="17" type="primary">ND6</name>
</gene>
<dbReference type="AlphaFoldDB" id="A0A343RF69"/>
<feature type="transmembrane region" description="Helical" evidence="15">
    <location>
        <begin position="122"/>
        <end position="151"/>
    </location>
</feature>
<dbReference type="InterPro" id="IPR042106">
    <property type="entry name" value="Nuo/plastoQ_OxRdtase_6_NuoJ"/>
</dbReference>
<dbReference type="CTD" id="4541"/>
<proteinExistence type="inferred from homology"/>
<keyword evidence="7 15" id="KW-0812">Transmembrane</keyword>
<evidence type="ECO:0000256" key="6">
    <source>
        <dbReference type="ARBA" id="ARBA00022660"/>
    </source>
</evidence>